<keyword evidence="5" id="KW-1185">Reference proteome</keyword>
<dbReference type="EMBL" id="LJSG01000011">
    <property type="protein sequence ID" value="KPP92647.1"/>
    <property type="molecule type" value="Genomic_DNA"/>
</dbReference>
<gene>
    <name evidence="2" type="ORF">Ga0058931_0988</name>
    <name evidence="3" type="ORF">HLUCCA05_09645</name>
</gene>
<evidence type="ECO:0000313" key="2">
    <source>
        <dbReference type="EMBL" id="CUX80281.1"/>
    </source>
</evidence>
<protein>
    <submittedName>
        <fullName evidence="3">Integral membrane protein</fullName>
    </submittedName>
    <submittedName>
        <fullName evidence="2">Uncharacterized membrane protein</fullName>
    </submittedName>
</protein>
<accession>A0A0P8AEH2</accession>
<dbReference type="STRING" id="1666912.Ga0058931_0988"/>
<comment type="caution">
    <text evidence="3">The sequence shown here is derived from an EMBL/GenBank/DDBJ whole genome shotgun (WGS) entry which is preliminary data.</text>
</comment>
<dbReference type="Pfam" id="PF10003">
    <property type="entry name" value="DUF2244"/>
    <property type="match status" value="1"/>
</dbReference>
<evidence type="ECO:0000313" key="4">
    <source>
        <dbReference type="Proteomes" id="UP000050413"/>
    </source>
</evidence>
<dbReference type="EMBL" id="FBYC01000004">
    <property type="protein sequence ID" value="CUX80281.1"/>
    <property type="molecule type" value="Genomic_DNA"/>
</dbReference>
<keyword evidence="1" id="KW-1133">Transmembrane helix</keyword>
<dbReference type="InterPro" id="IPR019253">
    <property type="entry name" value="DUF2244_TM"/>
</dbReference>
<evidence type="ECO:0000313" key="3">
    <source>
        <dbReference type="EMBL" id="KPP92647.1"/>
    </source>
</evidence>
<evidence type="ECO:0000256" key="1">
    <source>
        <dbReference type="SAM" id="Phobius"/>
    </source>
</evidence>
<dbReference type="AlphaFoldDB" id="A0A0P8AEH2"/>
<keyword evidence="1" id="KW-0812">Transmembrane</keyword>
<sequence length="178" mass="19500">MPAFWTISPKASGTPPGAFAVAQSDGAEYLLVLSPHLSMGAEGFVAIIGLCAGLLALPLIGVLGTPVLWGLIPFAGLALWGLWYALQRNGRERLSLREELRLTRDMIAITRTNPRKPEQHWQANPYWVRLSLLEKGGPVENYLTLDGGGRAVELGAFLSPEERVALHDELSRALRHLR</sequence>
<dbReference type="RefSeq" id="WP_072245352.1">
    <property type="nucleotide sequence ID" value="NZ_FBYC01000004.1"/>
</dbReference>
<dbReference type="Proteomes" id="UP000182045">
    <property type="component" value="Unassembled WGS sequence"/>
</dbReference>
<organism evidence="3 4">
    <name type="scientific">Roseibaca calidilacus</name>
    <dbReference type="NCBI Taxonomy" id="1666912"/>
    <lineage>
        <taxon>Bacteria</taxon>
        <taxon>Pseudomonadati</taxon>
        <taxon>Pseudomonadota</taxon>
        <taxon>Alphaproteobacteria</taxon>
        <taxon>Rhodobacterales</taxon>
        <taxon>Paracoccaceae</taxon>
        <taxon>Roseinatronobacter</taxon>
    </lineage>
</organism>
<feature type="transmembrane region" description="Helical" evidence="1">
    <location>
        <begin position="67"/>
        <end position="86"/>
    </location>
</feature>
<name>A0A0P8AEH2_9RHOB</name>
<proteinExistence type="predicted"/>
<dbReference type="OrthoDB" id="9808190at2"/>
<feature type="transmembrane region" description="Helical" evidence="1">
    <location>
        <begin position="43"/>
        <end position="61"/>
    </location>
</feature>
<keyword evidence="1" id="KW-0472">Membrane</keyword>
<reference evidence="3 4" key="1">
    <citation type="submission" date="2015-09" db="EMBL/GenBank/DDBJ databases">
        <title>Identification and resolution of microdiversity through metagenomic sequencing of parallel consortia.</title>
        <authorList>
            <person name="Nelson W.C."/>
            <person name="Romine M.F."/>
            <person name="Lindemann S.R."/>
        </authorList>
    </citation>
    <scope>NUCLEOTIDE SEQUENCE [LARGE SCALE GENOMIC DNA]</scope>
    <source>
        <strain evidence="3">HL-91</strain>
    </source>
</reference>
<reference evidence="2 5" key="2">
    <citation type="submission" date="2016-01" db="EMBL/GenBank/DDBJ databases">
        <authorList>
            <person name="Varghese N."/>
        </authorList>
    </citation>
    <scope>NUCLEOTIDE SEQUENCE [LARGE SCALE GENOMIC DNA]</scope>
    <source>
        <strain evidence="2 5">HL-91</strain>
    </source>
</reference>
<dbReference type="Proteomes" id="UP000050413">
    <property type="component" value="Unassembled WGS sequence"/>
</dbReference>
<evidence type="ECO:0000313" key="5">
    <source>
        <dbReference type="Proteomes" id="UP000182045"/>
    </source>
</evidence>